<evidence type="ECO:0000256" key="7">
    <source>
        <dbReference type="ARBA" id="ARBA00023186"/>
    </source>
</evidence>
<dbReference type="Gene3D" id="1.10.287.110">
    <property type="entry name" value="DnaJ domain"/>
    <property type="match status" value="1"/>
</dbReference>
<dbReference type="GO" id="GO:0004630">
    <property type="term" value="F:phospholipase D activity"/>
    <property type="evidence" value="ECO:0007669"/>
    <property type="project" value="UniProtKB-EC"/>
</dbReference>
<evidence type="ECO:0000259" key="11">
    <source>
        <dbReference type="PROSITE" id="PS50076"/>
    </source>
</evidence>
<keyword evidence="8" id="KW-0175">Coiled coil</keyword>
<sequence>MKVKAYFENIHKVILQYIELAEKEINVAVAWFTDHEIFNAVCQKASQGIAINLVLIDDEINRGVGRLNFNYLKNLKANVHFIEPQKYSKMHHKFCIIDQKIVITGSYNWTHQARSNEENITVIEDAPVVVSDYLDIFAKLIATNSTANSIQISSDAVRRRLEMIKNLILLDEIEDVTAQIQKLKPAAEPYKLNNILQSLGTGKYQQAIEQISEYLKRFSAIVVSEDYESAELQFELKILELRLESLTNEQADLERNILLFNRKQYEILGDITEQILAIKKQFFRLQAEKARQQQDNQPTAETEEEIEQKEQEAEQAEQTYQEYTSDYEEIKQTKVNHLNEQQEKELKQIFRKSCNLCHPDKVPEQLKQQANEIFIQLKEAYDSNDLEQVKTIYQRLKSGNFSQTKSSTLKAIDILRSSISELRYKIEQTLKVLRALNSEPVVVLLNNIGYLESDWESYLNQHRQSLEKQFVEWQQRLENLINSSSED</sequence>
<feature type="coiled-coil region" evidence="8">
    <location>
        <begin position="229"/>
        <end position="263"/>
    </location>
</feature>
<dbReference type="EMBL" id="SMFT01000007">
    <property type="protein sequence ID" value="TCJ94700.1"/>
    <property type="molecule type" value="Genomic_DNA"/>
</dbReference>
<evidence type="ECO:0000256" key="6">
    <source>
        <dbReference type="ARBA" id="ARBA00023098"/>
    </source>
</evidence>
<dbReference type="InterPro" id="IPR001736">
    <property type="entry name" value="PLipase_D/transphosphatidylase"/>
</dbReference>
<protein>
    <recommendedName>
        <fullName evidence="3">phospholipase D</fullName>
        <ecNumber evidence="3">3.1.4.4</ecNumber>
    </recommendedName>
</protein>
<dbReference type="PANTHER" id="PTHR43856">
    <property type="entry name" value="CARDIOLIPIN HYDROLASE"/>
    <property type="match status" value="1"/>
</dbReference>
<feature type="domain" description="J" evidence="11">
    <location>
        <begin position="325"/>
        <end position="397"/>
    </location>
</feature>
<dbReference type="InterPro" id="IPR025202">
    <property type="entry name" value="PLD-like_dom"/>
</dbReference>
<dbReference type="Proteomes" id="UP000294702">
    <property type="component" value="Unassembled WGS sequence"/>
</dbReference>
<dbReference type="EC" id="3.1.4.4" evidence="3"/>
<feature type="domain" description="PLD phosphodiesterase" evidence="10">
    <location>
        <begin position="86"/>
        <end position="113"/>
    </location>
</feature>
<comment type="catalytic activity">
    <reaction evidence="1">
        <text>a 1,2-diacyl-sn-glycero-3-phosphocholine + H2O = a 1,2-diacyl-sn-glycero-3-phosphate + choline + H(+)</text>
        <dbReference type="Rhea" id="RHEA:14445"/>
        <dbReference type="ChEBI" id="CHEBI:15354"/>
        <dbReference type="ChEBI" id="CHEBI:15377"/>
        <dbReference type="ChEBI" id="CHEBI:15378"/>
        <dbReference type="ChEBI" id="CHEBI:57643"/>
        <dbReference type="ChEBI" id="CHEBI:58608"/>
        <dbReference type="EC" id="3.1.4.4"/>
    </reaction>
</comment>
<evidence type="ECO:0000259" key="10">
    <source>
        <dbReference type="PROSITE" id="PS50035"/>
    </source>
</evidence>
<keyword evidence="6" id="KW-0443">Lipid metabolism</keyword>
<evidence type="ECO:0000256" key="2">
    <source>
        <dbReference type="ARBA" id="ARBA00008664"/>
    </source>
</evidence>
<gene>
    <name evidence="12" type="ORF">EV694_2130</name>
</gene>
<evidence type="ECO:0000256" key="5">
    <source>
        <dbReference type="ARBA" id="ARBA00022963"/>
    </source>
</evidence>
<dbReference type="CDD" id="cd09174">
    <property type="entry name" value="PLDc_Nuc_like_unchar2"/>
    <property type="match status" value="1"/>
</dbReference>
<evidence type="ECO:0000256" key="9">
    <source>
        <dbReference type="SAM" id="MobiDB-lite"/>
    </source>
</evidence>
<evidence type="ECO:0000313" key="13">
    <source>
        <dbReference type="Proteomes" id="UP000294702"/>
    </source>
</evidence>
<dbReference type="InterPro" id="IPR051406">
    <property type="entry name" value="PLD_domain"/>
</dbReference>
<dbReference type="PROSITE" id="PS50076">
    <property type="entry name" value="DNAJ_2"/>
    <property type="match status" value="1"/>
</dbReference>
<keyword evidence="13" id="KW-1185">Reference proteome</keyword>
<dbReference type="SMART" id="SM00155">
    <property type="entry name" value="PLDc"/>
    <property type="match status" value="1"/>
</dbReference>
<dbReference type="GO" id="GO:0016891">
    <property type="term" value="F:RNA endonuclease activity producing 5'-phosphomonoesters, hydrolytic mechanism"/>
    <property type="evidence" value="ECO:0007669"/>
    <property type="project" value="TreeGrafter"/>
</dbReference>
<dbReference type="AlphaFoldDB" id="A0A4R1FKW8"/>
<reference evidence="12 13" key="1">
    <citation type="submission" date="2019-03" db="EMBL/GenBank/DDBJ databases">
        <title>Genomic Encyclopedia of Type Strains, Phase IV (KMG-IV): sequencing the most valuable type-strain genomes for metagenomic binning, comparative biology and taxonomic classification.</title>
        <authorList>
            <person name="Goeker M."/>
        </authorList>
    </citation>
    <scope>NUCLEOTIDE SEQUENCE [LARGE SCALE GENOMIC DNA]</scope>
    <source>
        <strain evidence="12 13">DSM 15534</strain>
    </source>
</reference>
<proteinExistence type="inferred from homology"/>
<dbReference type="CDD" id="cd06257">
    <property type="entry name" value="DnaJ"/>
    <property type="match status" value="1"/>
</dbReference>
<feature type="region of interest" description="Disordered" evidence="9">
    <location>
        <begin position="290"/>
        <end position="321"/>
    </location>
</feature>
<dbReference type="OrthoDB" id="9762009at2"/>
<keyword evidence="7" id="KW-0143">Chaperone</keyword>
<name>A0A4R1FKW8_9PAST</name>
<evidence type="ECO:0000256" key="4">
    <source>
        <dbReference type="ARBA" id="ARBA00022801"/>
    </source>
</evidence>
<dbReference type="PROSITE" id="PS50035">
    <property type="entry name" value="PLD"/>
    <property type="match status" value="1"/>
</dbReference>
<dbReference type="GO" id="GO:0006793">
    <property type="term" value="P:phosphorus metabolic process"/>
    <property type="evidence" value="ECO:0007669"/>
    <property type="project" value="UniProtKB-ARBA"/>
</dbReference>
<dbReference type="RefSeq" id="WP_132692260.1">
    <property type="nucleotide sequence ID" value="NZ_SMFT01000007.1"/>
</dbReference>
<dbReference type="InterPro" id="IPR001623">
    <property type="entry name" value="DnaJ_domain"/>
</dbReference>
<dbReference type="SUPFAM" id="SSF46565">
    <property type="entry name" value="Chaperone J-domain"/>
    <property type="match status" value="1"/>
</dbReference>
<comment type="caution">
    <text evidence="12">The sequence shown here is derived from an EMBL/GenBank/DDBJ whole genome shotgun (WGS) entry which is preliminary data.</text>
</comment>
<keyword evidence="4" id="KW-0378">Hydrolase</keyword>
<dbReference type="GO" id="GO:0016042">
    <property type="term" value="P:lipid catabolic process"/>
    <property type="evidence" value="ECO:0007669"/>
    <property type="project" value="UniProtKB-KW"/>
</dbReference>
<evidence type="ECO:0000313" key="12">
    <source>
        <dbReference type="EMBL" id="TCJ94700.1"/>
    </source>
</evidence>
<dbReference type="PANTHER" id="PTHR43856:SF1">
    <property type="entry name" value="MITOCHONDRIAL CARDIOLIPIN HYDROLASE"/>
    <property type="match status" value="1"/>
</dbReference>
<comment type="similarity">
    <text evidence="2">Belongs to the phospholipase D family.</text>
</comment>
<dbReference type="SUPFAM" id="SSF56024">
    <property type="entry name" value="Phospholipase D/nuclease"/>
    <property type="match status" value="1"/>
</dbReference>
<evidence type="ECO:0000256" key="8">
    <source>
        <dbReference type="SAM" id="Coils"/>
    </source>
</evidence>
<dbReference type="Pfam" id="PF13091">
    <property type="entry name" value="PLDc_2"/>
    <property type="match status" value="1"/>
</dbReference>
<organism evidence="12 13">
    <name type="scientific">Volucribacter psittacicida</name>
    <dbReference type="NCBI Taxonomy" id="203482"/>
    <lineage>
        <taxon>Bacteria</taxon>
        <taxon>Pseudomonadati</taxon>
        <taxon>Pseudomonadota</taxon>
        <taxon>Gammaproteobacteria</taxon>
        <taxon>Pasteurellales</taxon>
        <taxon>Pasteurellaceae</taxon>
        <taxon>Volucribacter</taxon>
    </lineage>
</organism>
<accession>A0A4R1FKW8</accession>
<evidence type="ECO:0000256" key="3">
    <source>
        <dbReference type="ARBA" id="ARBA00012027"/>
    </source>
</evidence>
<evidence type="ECO:0000256" key="1">
    <source>
        <dbReference type="ARBA" id="ARBA00000798"/>
    </source>
</evidence>
<keyword evidence="5" id="KW-0442">Lipid degradation</keyword>
<dbReference type="InterPro" id="IPR036869">
    <property type="entry name" value="J_dom_sf"/>
</dbReference>
<dbReference type="Gene3D" id="3.30.870.10">
    <property type="entry name" value="Endonuclease Chain A"/>
    <property type="match status" value="1"/>
</dbReference>